<dbReference type="AlphaFoldDB" id="A0A919VWA4"/>
<protein>
    <submittedName>
        <fullName evidence="2">Uncharacterized protein</fullName>
    </submittedName>
</protein>
<proteinExistence type="predicted"/>
<keyword evidence="1" id="KW-0812">Transmembrane</keyword>
<evidence type="ECO:0000256" key="1">
    <source>
        <dbReference type="SAM" id="Phobius"/>
    </source>
</evidence>
<reference evidence="2" key="1">
    <citation type="submission" date="2021-03" db="EMBL/GenBank/DDBJ databases">
        <title>Whole genome shotgun sequence of Actinoplanes consettensis NBRC 14913.</title>
        <authorList>
            <person name="Komaki H."/>
            <person name="Tamura T."/>
        </authorList>
    </citation>
    <scope>NUCLEOTIDE SEQUENCE</scope>
    <source>
        <strain evidence="2">NBRC 14913</strain>
    </source>
</reference>
<sequence length="91" mass="10016">MLVRCRTRIRNHVEAHRAGTPQSIQRSIAIARFSVYGNLAMSAWKLGLTVVSPSLFLFVNGFFTVGLAGAKVLAIRARPVTPNRRPAAVRE</sequence>
<comment type="caution">
    <text evidence="2">The sequence shown here is derived from an EMBL/GenBank/DDBJ whole genome shotgun (WGS) entry which is preliminary data.</text>
</comment>
<evidence type="ECO:0000313" key="2">
    <source>
        <dbReference type="EMBL" id="GIM82063.1"/>
    </source>
</evidence>
<dbReference type="Proteomes" id="UP000680865">
    <property type="component" value="Unassembled WGS sequence"/>
</dbReference>
<keyword evidence="1" id="KW-1133">Transmembrane helix</keyword>
<accession>A0A919VWA4</accession>
<organism evidence="2 3">
    <name type="scientific">Winogradskya consettensis</name>
    <dbReference type="NCBI Taxonomy" id="113560"/>
    <lineage>
        <taxon>Bacteria</taxon>
        <taxon>Bacillati</taxon>
        <taxon>Actinomycetota</taxon>
        <taxon>Actinomycetes</taxon>
        <taxon>Micromonosporales</taxon>
        <taxon>Micromonosporaceae</taxon>
        <taxon>Winogradskya</taxon>
    </lineage>
</organism>
<name>A0A919VWA4_9ACTN</name>
<gene>
    <name evidence="2" type="ORF">Aco04nite_79700</name>
</gene>
<evidence type="ECO:0000313" key="3">
    <source>
        <dbReference type="Proteomes" id="UP000680865"/>
    </source>
</evidence>
<keyword evidence="3" id="KW-1185">Reference proteome</keyword>
<keyword evidence="1" id="KW-0472">Membrane</keyword>
<dbReference type="EMBL" id="BOQP01000050">
    <property type="protein sequence ID" value="GIM82063.1"/>
    <property type="molecule type" value="Genomic_DNA"/>
</dbReference>
<feature type="transmembrane region" description="Helical" evidence="1">
    <location>
        <begin position="55"/>
        <end position="75"/>
    </location>
</feature>